<sequence length="327" mass="37178">MGRERKTRSRRYKSYYDKQGDGDVPESTLRYRKKCRLEPVDEVLYYSCLVKKVTSKPDPSAKYILFCLQLDVNEASSDDGDVSETGDTSDEDRQYEPGRDRGLSPEGGHRNEGGNCHSSDESNSSTSNESEELSGQDEDVSETGDTYDEDCQYEPERDRGLSPEGGHYESSQEISNQEHQELNHDYDQQQAGGDEDDANDGHTEDLRHAFKPFKHEMPSLTKKINLTVNTSVWEILINAVTLVHKHNWSHLEKEHLMKFIKSLIGNVAPRKVPASCIRPQQVKCIECKTANVLSDLSQATYFVVFHLPTQIETLLSDPQIRNKLYVL</sequence>
<organism evidence="2 3">
    <name type="scientific">Megalurothrips usitatus</name>
    <name type="common">bean blossom thrips</name>
    <dbReference type="NCBI Taxonomy" id="439358"/>
    <lineage>
        <taxon>Eukaryota</taxon>
        <taxon>Metazoa</taxon>
        <taxon>Ecdysozoa</taxon>
        <taxon>Arthropoda</taxon>
        <taxon>Hexapoda</taxon>
        <taxon>Insecta</taxon>
        <taxon>Pterygota</taxon>
        <taxon>Neoptera</taxon>
        <taxon>Paraneoptera</taxon>
        <taxon>Thysanoptera</taxon>
        <taxon>Terebrantia</taxon>
        <taxon>Thripoidea</taxon>
        <taxon>Thripidae</taxon>
        <taxon>Megalurothrips</taxon>
    </lineage>
</organism>
<reference evidence="2" key="1">
    <citation type="submission" date="2022-12" db="EMBL/GenBank/DDBJ databases">
        <title>Chromosome-level genome assembly of the bean flower thrips Megalurothrips usitatus.</title>
        <authorList>
            <person name="Ma L."/>
            <person name="Liu Q."/>
            <person name="Li H."/>
            <person name="Cai W."/>
        </authorList>
    </citation>
    <scope>NUCLEOTIDE SEQUENCE</scope>
    <source>
        <strain evidence="2">Cailab_2022a</strain>
    </source>
</reference>
<dbReference type="Proteomes" id="UP001075354">
    <property type="component" value="Chromosome 6"/>
</dbReference>
<feature type="compositionally biased region" description="Basic residues" evidence="1">
    <location>
        <begin position="1"/>
        <end position="13"/>
    </location>
</feature>
<feature type="compositionally biased region" description="Acidic residues" evidence="1">
    <location>
        <begin position="129"/>
        <end position="153"/>
    </location>
</feature>
<proteinExistence type="predicted"/>
<keyword evidence="3" id="KW-1185">Reference proteome</keyword>
<feature type="compositionally biased region" description="Basic and acidic residues" evidence="1">
    <location>
        <begin position="91"/>
        <end position="112"/>
    </location>
</feature>
<protein>
    <submittedName>
        <fullName evidence="2">Uncharacterized protein</fullName>
    </submittedName>
</protein>
<gene>
    <name evidence="2" type="ORF">ONE63_008208</name>
</gene>
<feature type="region of interest" description="Disordered" evidence="1">
    <location>
        <begin position="1"/>
        <end position="25"/>
    </location>
</feature>
<feature type="region of interest" description="Disordered" evidence="1">
    <location>
        <begin position="74"/>
        <end position="179"/>
    </location>
</feature>
<feature type="compositionally biased region" description="Acidic residues" evidence="1">
    <location>
        <begin position="76"/>
        <end position="90"/>
    </location>
</feature>
<name>A0AAV7XP16_9NEOP</name>
<evidence type="ECO:0000256" key="1">
    <source>
        <dbReference type="SAM" id="MobiDB-lite"/>
    </source>
</evidence>
<dbReference type="EMBL" id="JAPTSV010000006">
    <property type="protein sequence ID" value="KAJ1526622.1"/>
    <property type="molecule type" value="Genomic_DNA"/>
</dbReference>
<evidence type="ECO:0000313" key="2">
    <source>
        <dbReference type="EMBL" id="KAJ1526622.1"/>
    </source>
</evidence>
<dbReference type="AlphaFoldDB" id="A0AAV7XP16"/>
<evidence type="ECO:0000313" key="3">
    <source>
        <dbReference type="Proteomes" id="UP001075354"/>
    </source>
</evidence>
<accession>A0AAV7XP16</accession>
<comment type="caution">
    <text evidence="2">The sequence shown here is derived from an EMBL/GenBank/DDBJ whole genome shotgun (WGS) entry which is preliminary data.</text>
</comment>